<dbReference type="PANTHER" id="PTHR15561:SF0">
    <property type="entry name" value="DNA-DIRECTED RNA POLYMERASE III SUBUNIT RPC9"/>
    <property type="match status" value="1"/>
</dbReference>
<dbReference type="InterPro" id="IPR038324">
    <property type="entry name" value="Rpb4/RPC9_sf"/>
</dbReference>
<sequence>MKVEAARDKFMTNLEVYEYISEVRERNKADMEHRGSEHLETVLIELQSYLRDRPTGNQESPQTQKNVEAFIRSVHELGIHLEKAEYLQLVNTAPNSRPVLYNLIEDIEQRLEETQMEQITNLCKQYLGFEPMPEMPDEE</sequence>
<proteinExistence type="inferred from homology"/>
<dbReference type="InterPro" id="IPR038846">
    <property type="entry name" value="RPC9"/>
</dbReference>
<dbReference type="InterPro" id="IPR010997">
    <property type="entry name" value="HRDC-like_sf"/>
</dbReference>
<dbReference type="SUPFAM" id="SSF47819">
    <property type="entry name" value="HRDC-like"/>
    <property type="match status" value="1"/>
</dbReference>
<dbReference type="GO" id="GO:0000166">
    <property type="term" value="F:nucleotide binding"/>
    <property type="evidence" value="ECO:0007669"/>
    <property type="project" value="InterPro"/>
</dbReference>
<dbReference type="InterPro" id="IPR005574">
    <property type="entry name" value="Rpb4/RPC9"/>
</dbReference>
<evidence type="ECO:0000256" key="3">
    <source>
        <dbReference type="ARBA" id="ARBA00016672"/>
    </source>
</evidence>
<dbReference type="AlphaFoldDB" id="A0A642UHR2"/>
<dbReference type="GO" id="GO:0006384">
    <property type="term" value="P:transcription initiation at RNA polymerase III promoter"/>
    <property type="evidence" value="ECO:0007669"/>
    <property type="project" value="InterPro"/>
</dbReference>
<dbReference type="EMBL" id="SWFS01000525">
    <property type="protein sequence ID" value="KAA8899267.1"/>
    <property type="molecule type" value="Genomic_DNA"/>
</dbReference>
<evidence type="ECO:0000256" key="5">
    <source>
        <dbReference type="ARBA" id="ARBA00023163"/>
    </source>
</evidence>
<evidence type="ECO:0000256" key="4">
    <source>
        <dbReference type="ARBA" id="ARBA00022478"/>
    </source>
</evidence>
<dbReference type="Gene3D" id="1.20.1250.40">
    <property type="match status" value="1"/>
</dbReference>
<comment type="caution">
    <text evidence="7">The sequence shown here is derived from an EMBL/GenBank/DDBJ whole genome shotgun (WGS) entry which is preliminary data.</text>
</comment>
<evidence type="ECO:0000256" key="1">
    <source>
        <dbReference type="ARBA" id="ARBA00004123"/>
    </source>
</evidence>
<keyword evidence="6" id="KW-0539">Nucleus</keyword>
<comment type="subcellular location">
    <subcellularLocation>
        <location evidence="1">Nucleus</location>
    </subcellularLocation>
</comment>
<keyword evidence="8" id="KW-1185">Reference proteome</keyword>
<protein>
    <recommendedName>
        <fullName evidence="3">DNA-directed RNA polymerase III subunit RPC9</fullName>
    </recommendedName>
</protein>
<dbReference type="OrthoDB" id="1746530at2759"/>
<name>A0A642UHR2_9ASCO</name>
<evidence type="ECO:0000313" key="8">
    <source>
        <dbReference type="Proteomes" id="UP000761534"/>
    </source>
</evidence>
<dbReference type="Pfam" id="PF03874">
    <property type="entry name" value="RNA_pol_Rpb4"/>
    <property type="match status" value="1"/>
</dbReference>
<evidence type="ECO:0000313" key="7">
    <source>
        <dbReference type="EMBL" id="KAA8899267.1"/>
    </source>
</evidence>
<evidence type="ECO:0000256" key="6">
    <source>
        <dbReference type="ARBA" id="ARBA00023242"/>
    </source>
</evidence>
<reference evidence="7" key="1">
    <citation type="journal article" date="2019" name="G3 (Bethesda)">
        <title>Genome Assemblies of Two Rare Opportunistic Yeast Pathogens: Diutina rugosa (syn. Candida rugosa) and Trichomonascus ciferrii (syn. Candida ciferrii).</title>
        <authorList>
            <person name="Mixao V."/>
            <person name="Saus E."/>
            <person name="Hansen A.P."/>
            <person name="Lass-Florl C."/>
            <person name="Gabaldon T."/>
        </authorList>
    </citation>
    <scope>NUCLEOTIDE SEQUENCE</scope>
    <source>
        <strain evidence="7">CBS 4856</strain>
    </source>
</reference>
<evidence type="ECO:0000256" key="2">
    <source>
        <dbReference type="ARBA" id="ARBA00006898"/>
    </source>
</evidence>
<dbReference type="PANTHER" id="PTHR15561">
    <property type="entry name" value="CALCITONIN GENE-RELATED PEPTIDE-RECEPTOR COMPONENT PROTEIN"/>
    <property type="match status" value="1"/>
</dbReference>
<dbReference type="Proteomes" id="UP000761534">
    <property type="component" value="Unassembled WGS sequence"/>
</dbReference>
<keyword evidence="4" id="KW-0240">DNA-directed RNA polymerase</keyword>
<gene>
    <name evidence="7" type="ORF">TRICI_006355</name>
</gene>
<accession>A0A642UHR2</accession>
<dbReference type="GO" id="GO:0005666">
    <property type="term" value="C:RNA polymerase III complex"/>
    <property type="evidence" value="ECO:0007669"/>
    <property type="project" value="InterPro"/>
</dbReference>
<dbReference type="VEuPathDB" id="FungiDB:TRICI_006355"/>
<comment type="similarity">
    <text evidence="2">Belongs to the eukaryotic RPC9 RNA polymerase subunit family.</text>
</comment>
<keyword evidence="5" id="KW-0804">Transcription</keyword>
<organism evidence="7 8">
    <name type="scientific">Trichomonascus ciferrii</name>
    <dbReference type="NCBI Taxonomy" id="44093"/>
    <lineage>
        <taxon>Eukaryota</taxon>
        <taxon>Fungi</taxon>
        <taxon>Dikarya</taxon>
        <taxon>Ascomycota</taxon>
        <taxon>Saccharomycotina</taxon>
        <taxon>Dipodascomycetes</taxon>
        <taxon>Dipodascales</taxon>
        <taxon>Trichomonascaceae</taxon>
        <taxon>Trichomonascus</taxon>
        <taxon>Trichomonascus ciferrii complex</taxon>
    </lineage>
</organism>